<gene>
    <name evidence="3" type="ORF">M422DRAFT_60163</name>
</gene>
<proteinExistence type="predicted"/>
<dbReference type="Proteomes" id="UP000054279">
    <property type="component" value="Unassembled WGS sequence"/>
</dbReference>
<dbReference type="Gene3D" id="3.40.50.150">
    <property type="entry name" value="Vaccinia Virus protein VP39"/>
    <property type="match status" value="1"/>
</dbReference>
<feature type="domain" description="Methyltransferase type 12" evidence="2">
    <location>
        <begin position="2"/>
        <end position="96"/>
    </location>
</feature>
<evidence type="ECO:0000313" key="4">
    <source>
        <dbReference type="Proteomes" id="UP000054279"/>
    </source>
</evidence>
<dbReference type="Pfam" id="PF08242">
    <property type="entry name" value="Methyltransf_12"/>
    <property type="match status" value="1"/>
</dbReference>
<keyword evidence="4" id="KW-1185">Reference proteome</keyword>
<evidence type="ECO:0000259" key="2">
    <source>
        <dbReference type="Pfam" id="PF08242"/>
    </source>
</evidence>
<dbReference type="InterPro" id="IPR029063">
    <property type="entry name" value="SAM-dependent_MTases_sf"/>
</dbReference>
<dbReference type="GO" id="GO:0016740">
    <property type="term" value="F:transferase activity"/>
    <property type="evidence" value="ECO:0007669"/>
    <property type="project" value="UniProtKB-KW"/>
</dbReference>
<name>A0A0C9VZL0_SPHS4</name>
<dbReference type="PANTHER" id="PTHR43861">
    <property type="entry name" value="TRANS-ACONITATE 2-METHYLTRANSFERASE-RELATED"/>
    <property type="match status" value="1"/>
</dbReference>
<keyword evidence="1" id="KW-0808">Transferase</keyword>
<dbReference type="OrthoDB" id="3647at2759"/>
<dbReference type="SUPFAM" id="SSF53335">
    <property type="entry name" value="S-adenosyl-L-methionine-dependent methyltransferases"/>
    <property type="match status" value="1"/>
</dbReference>
<evidence type="ECO:0000256" key="1">
    <source>
        <dbReference type="ARBA" id="ARBA00022679"/>
    </source>
</evidence>
<evidence type="ECO:0000313" key="3">
    <source>
        <dbReference type="EMBL" id="KIJ43976.1"/>
    </source>
</evidence>
<protein>
    <recommendedName>
        <fullName evidence="2">Methyltransferase type 12 domain-containing protein</fullName>
    </recommendedName>
</protein>
<dbReference type="HOGENOM" id="CLU_037990_1_1_1"/>
<reference evidence="3 4" key="1">
    <citation type="submission" date="2014-06" db="EMBL/GenBank/DDBJ databases">
        <title>Evolutionary Origins and Diversification of the Mycorrhizal Mutualists.</title>
        <authorList>
            <consortium name="DOE Joint Genome Institute"/>
            <consortium name="Mycorrhizal Genomics Consortium"/>
            <person name="Kohler A."/>
            <person name="Kuo A."/>
            <person name="Nagy L.G."/>
            <person name="Floudas D."/>
            <person name="Copeland A."/>
            <person name="Barry K.W."/>
            <person name="Cichocki N."/>
            <person name="Veneault-Fourrey C."/>
            <person name="LaButti K."/>
            <person name="Lindquist E.A."/>
            <person name="Lipzen A."/>
            <person name="Lundell T."/>
            <person name="Morin E."/>
            <person name="Murat C."/>
            <person name="Riley R."/>
            <person name="Ohm R."/>
            <person name="Sun H."/>
            <person name="Tunlid A."/>
            <person name="Henrissat B."/>
            <person name="Grigoriev I.V."/>
            <person name="Hibbett D.S."/>
            <person name="Martin F."/>
        </authorList>
    </citation>
    <scope>NUCLEOTIDE SEQUENCE [LARGE SCALE GENOMIC DNA]</scope>
    <source>
        <strain evidence="3 4">SS14</strain>
    </source>
</reference>
<dbReference type="EMBL" id="KN837119">
    <property type="protein sequence ID" value="KIJ43976.1"/>
    <property type="molecule type" value="Genomic_DNA"/>
</dbReference>
<accession>A0A0C9VZL0</accession>
<sequence length="186" mass="20538">MDYACGLGALSQRLAPYSKSIVGIDIDPSVVEQYNAKILDQGISPEEMRALCVNLSETSSELQGQLFDVIVCSQAYHHFPSIDNTTKTLASYLKPGTGTLLVSDLRKGPHAHEFHRSHEEKKGNCISPVVHHGGLTEEDMRTAFERAGLVDIDFEIIHSVRKDGREVEIFFIQGSRPEELIGNTAT</sequence>
<dbReference type="AlphaFoldDB" id="A0A0C9VZL0"/>
<organism evidence="3 4">
    <name type="scientific">Sphaerobolus stellatus (strain SS14)</name>
    <dbReference type="NCBI Taxonomy" id="990650"/>
    <lineage>
        <taxon>Eukaryota</taxon>
        <taxon>Fungi</taxon>
        <taxon>Dikarya</taxon>
        <taxon>Basidiomycota</taxon>
        <taxon>Agaricomycotina</taxon>
        <taxon>Agaricomycetes</taxon>
        <taxon>Phallomycetidae</taxon>
        <taxon>Geastrales</taxon>
        <taxon>Sphaerobolaceae</taxon>
        <taxon>Sphaerobolus</taxon>
    </lineage>
</organism>
<dbReference type="PANTHER" id="PTHR43861:SF3">
    <property type="entry name" value="PUTATIVE (AFU_ORTHOLOGUE AFUA_2G14390)-RELATED"/>
    <property type="match status" value="1"/>
</dbReference>
<dbReference type="CDD" id="cd02440">
    <property type="entry name" value="AdoMet_MTases"/>
    <property type="match status" value="1"/>
</dbReference>
<dbReference type="InterPro" id="IPR013217">
    <property type="entry name" value="Methyltransf_12"/>
</dbReference>